<dbReference type="PROSITE" id="PS00211">
    <property type="entry name" value="ABC_TRANSPORTER_1"/>
    <property type="match status" value="1"/>
</dbReference>
<keyword evidence="2" id="KW-0813">Transport</keyword>
<dbReference type="EMBL" id="AP027059">
    <property type="protein sequence ID" value="BDU50576.1"/>
    <property type="molecule type" value="Genomic_DNA"/>
</dbReference>
<accession>A0AAU9D3M9</accession>
<dbReference type="Gene3D" id="3.40.50.300">
    <property type="entry name" value="P-loop containing nucleotide triphosphate hydrolases"/>
    <property type="match status" value="1"/>
</dbReference>
<protein>
    <submittedName>
        <fullName evidence="7">ABC transporter ATP-binding protein</fullName>
    </submittedName>
</protein>
<keyword evidence="4 7" id="KW-0067">ATP-binding</keyword>
<dbReference type="KEGG" id="haby:HLVA_11450"/>
<dbReference type="GO" id="GO:0015658">
    <property type="term" value="F:branched-chain amino acid transmembrane transporter activity"/>
    <property type="evidence" value="ECO:0007669"/>
    <property type="project" value="TreeGrafter"/>
</dbReference>
<evidence type="ECO:0000256" key="4">
    <source>
        <dbReference type="ARBA" id="ARBA00022840"/>
    </source>
</evidence>
<evidence type="ECO:0000256" key="5">
    <source>
        <dbReference type="ARBA" id="ARBA00022970"/>
    </source>
</evidence>
<dbReference type="SMART" id="SM00382">
    <property type="entry name" value="AAA"/>
    <property type="match status" value="1"/>
</dbReference>
<keyword evidence="5" id="KW-0029">Amino-acid transport</keyword>
<dbReference type="InterPro" id="IPR003593">
    <property type="entry name" value="AAA+_ATPase"/>
</dbReference>
<evidence type="ECO:0000313" key="7">
    <source>
        <dbReference type="EMBL" id="BDU50576.1"/>
    </source>
</evidence>
<dbReference type="Pfam" id="PF00005">
    <property type="entry name" value="ABC_tran"/>
    <property type="match status" value="1"/>
</dbReference>
<dbReference type="InterPro" id="IPR017871">
    <property type="entry name" value="ABC_transporter-like_CS"/>
</dbReference>
<evidence type="ECO:0000256" key="2">
    <source>
        <dbReference type="ARBA" id="ARBA00022448"/>
    </source>
</evidence>
<dbReference type="InterPro" id="IPR027417">
    <property type="entry name" value="P-loop_NTPase"/>
</dbReference>
<dbReference type="PROSITE" id="PS50893">
    <property type="entry name" value="ABC_TRANSPORTER_2"/>
    <property type="match status" value="1"/>
</dbReference>
<feature type="domain" description="ABC transporter" evidence="6">
    <location>
        <begin position="2"/>
        <end position="229"/>
    </location>
</feature>
<dbReference type="RefSeq" id="WP_307903440.1">
    <property type="nucleotide sequence ID" value="NZ_AP027059.1"/>
</dbReference>
<comment type="similarity">
    <text evidence="1">Belongs to the ABC transporter superfamily.</text>
</comment>
<dbReference type="PANTHER" id="PTHR43820:SF3">
    <property type="entry name" value="BRANCHED-CHAIN AMINO ACID TRANSPORT SYSTEM,ATP-BINDING PROTEIN"/>
    <property type="match status" value="1"/>
</dbReference>
<keyword evidence="8" id="KW-1185">Reference proteome</keyword>
<evidence type="ECO:0000313" key="8">
    <source>
        <dbReference type="Proteomes" id="UP001321582"/>
    </source>
</evidence>
<dbReference type="Proteomes" id="UP001321582">
    <property type="component" value="Chromosome"/>
</dbReference>
<evidence type="ECO:0000259" key="6">
    <source>
        <dbReference type="PROSITE" id="PS50893"/>
    </source>
</evidence>
<reference evidence="7 8" key="1">
    <citation type="submission" date="2022-11" db="EMBL/GenBank/DDBJ databases">
        <title>Haliovirga abyssi gen. nov., sp. nov., a mesophilic fermentative bacterium isolated from the Iheya North hydrothermal field and the proposal of Haliovirgaceae fam. nov.</title>
        <authorList>
            <person name="Miyazaki U."/>
            <person name="Tame A."/>
            <person name="Miyazaki J."/>
            <person name="Takai K."/>
            <person name="Sawayama S."/>
            <person name="Kitajima M."/>
            <person name="Okamoto A."/>
            <person name="Nakagawa S."/>
        </authorList>
    </citation>
    <scope>NUCLEOTIDE SEQUENCE [LARGE SCALE GENOMIC DNA]</scope>
    <source>
        <strain evidence="7 8">IC12</strain>
    </source>
</reference>
<sequence length="248" mass="27931">MLKVRNMHVFRGEKEILQDINLHFEKGKIYSILGSNGAGKSTLARTLIGFEKIEKGSIILNSKDITKFSITERAKAGMTIALQEPARFEGMSVKDYLTLGGRFSGDNLKDIFELVGLEYKKYIYRNVDDSLSGGERKRVELASVLMMNPKIAIFDEPDSGIDALSIPNIVNILNYIKNKGNTAIVITHNEDIAAIVDYAYLICDKTIKKTGKPLEISNYFKRTCTNCDFKPGEYSDKVRIEERSQKND</sequence>
<dbReference type="PANTHER" id="PTHR43820">
    <property type="entry name" value="HIGH-AFFINITY BRANCHED-CHAIN AMINO ACID TRANSPORT ATP-BINDING PROTEIN LIVF"/>
    <property type="match status" value="1"/>
</dbReference>
<dbReference type="InterPro" id="IPR003439">
    <property type="entry name" value="ABC_transporter-like_ATP-bd"/>
</dbReference>
<evidence type="ECO:0000256" key="3">
    <source>
        <dbReference type="ARBA" id="ARBA00022741"/>
    </source>
</evidence>
<dbReference type="InterPro" id="IPR052156">
    <property type="entry name" value="BCAA_Transport_ATP-bd_LivF"/>
</dbReference>
<evidence type="ECO:0000256" key="1">
    <source>
        <dbReference type="ARBA" id="ARBA00005417"/>
    </source>
</evidence>
<gene>
    <name evidence="7" type="ORF">HLVA_11450</name>
</gene>
<organism evidence="7 8">
    <name type="scientific">Haliovirga abyssi</name>
    <dbReference type="NCBI Taxonomy" id="2996794"/>
    <lineage>
        <taxon>Bacteria</taxon>
        <taxon>Fusobacteriati</taxon>
        <taxon>Fusobacteriota</taxon>
        <taxon>Fusobacteriia</taxon>
        <taxon>Fusobacteriales</taxon>
        <taxon>Haliovirgaceae</taxon>
        <taxon>Haliovirga</taxon>
    </lineage>
</organism>
<name>A0AAU9D3M9_9FUSO</name>
<dbReference type="GO" id="GO:0015807">
    <property type="term" value="P:L-amino acid transport"/>
    <property type="evidence" value="ECO:0007669"/>
    <property type="project" value="TreeGrafter"/>
</dbReference>
<dbReference type="AlphaFoldDB" id="A0AAU9D3M9"/>
<dbReference type="GO" id="GO:0016887">
    <property type="term" value="F:ATP hydrolysis activity"/>
    <property type="evidence" value="ECO:0007669"/>
    <property type="project" value="InterPro"/>
</dbReference>
<keyword evidence="3" id="KW-0547">Nucleotide-binding</keyword>
<dbReference type="GO" id="GO:0005524">
    <property type="term" value="F:ATP binding"/>
    <property type="evidence" value="ECO:0007669"/>
    <property type="project" value="UniProtKB-KW"/>
</dbReference>
<dbReference type="SUPFAM" id="SSF52540">
    <property type="entry name" value="P-loop containing nucleoside triphosphate hydrolases"/>
    <property type="match status" value="1"/>
</dbReference>
<proteinExistence type="inferred from homology"/>